<dbReference type="GO" id="GO:0016592">
    <property type="term" value="C:mediator complex"/>
    <property type="evidence" value="ECO:0007669"/>
    <property type="project" value="UniProtKB-UniRule"/>
</dbReference>
<evidence type="ECO:0000256" key="1">
    <source>
        <dbReference type="ARBA" id="ARBA00004123"/>
    </source>
</evidence>
<dbReference type="PANTHER" id="PTHR12809:SF2">
    <property type="entry name" value="MEDIATOR OF RNA POLYMERASE II TRANSCRIPTION SUBUNIT 14"/>
    <property type="match status" value="1"/>
</dbReference>
<comment type="similarity">
    <text evidence="2 7">Belongs to the Mediator complex subunit 14 family.</text>
</comment>
<evidence type="ECO:0000256" key="3">
    <source>
        <dbReference type="ARBA" id="ARBA00023015"/>
    </source>
</evidence>
<dbReference type="GO" id="GO:0006357">
    <property type="term" value="P:regulation of transcription by RNA polymerase II"/>
    <property type="evidence" value="ECO:0007669"/>
    <property type="project" value="InterPro"/>
</dbReference>
<feature type="domain" description="Mediator complex subunit MED14 N-terminal" evidence="8">
    <location>
        <begin position="9"/>
        <end position="85"/>
    </location>
</feature>
<evidence type="ECO:0000256" key="6">
    <source>
        <dbReference type="ARBA" id="ARBA00023242"/>
    </source>
</evidence>
<keyword evidence="3 7" id="KW-0805">Transcription regulation</keyword>
<dbReference type="InterPro" id="IPR055122">
    <property type="entry name" value="Med14_N"/>
</dbReference>
<keyword evidence="5 7" id="KW-0804">Transcription</keyword>
<evidence type="ECO:0000256" key="5">
    <source>
        <dbReference type="ARBA" id="ARBA00023163"/>
    </source>
</evidence>
<reference evidence="9" key="1">
    <citation type="submission" date="2020-10" db="EMBL/GenBank/DDBJ databases">
        <authorList>
            <person name="Han B."/>
            <person name="Lu T."/>
            <person name="Zhao Q."/>
            <person name="Huang X."/>
            <person name="Zhao Y."/>
        </authorList>
    </citation>
    <scope>NUCLEOTIDE SEQUENCE</scope>
</reference>
<dbReference type="Proteomes" id="UP000604825">
    <property type="component" value="Unassembled WGS sequence"/>
</dbReference>
<dbReference type="Pfam" id="PF08638">
    <property type="entry name" value="Med14"/>
    <property type="match status" value="1"/>
</dbReference>
<evidence type="ECO:0000256" key="7">
    <source>
        <dbReference type="RuleBase" id="RU365082"/>
    </source>
</evidence>
<evidence type="ECO:0000256" key="2">
    <source>
        <dbReference type="ARBA" id="ARBA00007813"/>
    </source>
</evidence>
<dbReference type="OrthoDB" id="205099at2759"/>
<name>A0A811SHL5_9POAL</name>
<gene>
    <name evidence="9" type="ORF">NCGR_LOCUS64852</name>
</gene>
<evidence type="ECO:0000259" key="8">
    <source>
        <dbReference type="Pfam" id="PF08638"/>
    </source>
</evidence>
<evidence type="ECO:0000256" key="4">
    <source>
        <dbReference type="ARBA" id="ARBA00023159"/>
    </source>
</evidence>
<sequence length="109" mass="12519">MAVELGQQTVELGAMVRLAAEESYLALRELVERSRAEAEAEAQGKEVVRLRSDTEKKIDLLKFVDRTRQRMLRLHVLAKWCQQDEGNMTLGYSWIKKEVFALTGVSMTY</sequence>
<comment type="subunit">
    <text evidence="7">Component of the Mediator complex.</text>
</comment>
<accession>A0A811SHL5</accession>
<evidence type="ECO:0000313" key="9">
    <source>
        <dbReference type="EMBL" id="CAD6340754.1"/>
    </source>
</evidence>
<dbReference type="EMBL" id="CAJGYO010000058">
    <property type="protein sequence ID" value="CAD6340754.1"/>
    <property type="molecule type" value="Genomic_DNA"/>
</dbReference>
<keyword evidence="4 7" id="KW-0010">Activator</keyword>
<dbReference type="AlphaFoldDB" id="A0A811SHL5"/>
<comment type="function">
    <text evidence="7">Component of the Mediator complex, a coactivator involved in the regulated transcription of nearly all RNA polymerase II-dependent genes. Mediator functions as a bridge to convey information from gene-specific regulatory proteins to the basal RNA polymerase II transcription machinery. Mediator is recruited to promoters by direct interactions with regulatory proteins and serves as a scaffold for the assembly of a functional preinitiation complex with RNA polymerase II and the general transcription factors.</text>
</comment>
<dbReference type="GO" id="GO:0070847">
    <property type="term" value="C:core mediator complex"/>
    <property type="evidence" value="ECO:0007669"/>
    <property type="project" value="TreeGrafter"/>
</dbReference>
<keyword evidence="6 7" id="KW-0539">Nucleus</keyword>
<proteinExistence type="inferred from homology"/>
<evidence type="ECO:0000313" key="10">
    <source>
        <dbReference type="Proteomes" id="UP000604825"/>
    </source>
</evidence>
<keyword evidence="10" id="KW-1185">Reference proteome</keyword>
<dbReference type="InterPro" id="IPR013947">
    <property type="entry name" value="Mediator_Med14"/>
</dbReference>
<dbReference type="PANTHER" id="PTHR12809">
    <property type="entry name" value="MEDIATOR COMPLEX SUBUNIT"/>
    <property type="match status" value="1"/>
</dbReference>
<dbReference type="GO" id="GO:0003712">
    <property type="term" value="F:transcription coregulator activity"/>
    <property type="evidence" value="ECO:0007669"/>
    <property type="project" value="UniProtKB-UniRule"/>
</dbReference>
<comment type="caution">
    <text evidence="9">The sequence shown here is derived from an EMBL/GenBank/DDBJ whole genome shotgun (WGS) entry which is preliminary data.</text>
</comment>
<organism evidence="9 10">
    <name type="scientific">Miscanthus lutarioriparius</name>
    <dbReference type="NCBI Taxonomy" id="422564"/>
    <lineage>
        <taxon>Eukaryota</taxon>
        <taxon>Viridiplantae</taxon>
        <taxon>Streptophyta</taxon>
        <taxon>Embryophyta</taxon>
        <taxon>Tracheophyta</taxon>
        <taxon>Spermatophyta</taxon>
        <taxon>Magnoliopsida</taxon>
        <taxon>Liliopsida</taxon>
        <taxon>Poales</taxon>
        <taxon>Poaceae</taxon>
        <taxon>PACMAD clade</taxon>
        <taxon>Panicoideae</taxon>
        <taxon>Andropogonodae</taxon>
        <taxon>Andropogoneae</taxon>
        <taxon>Saccharinae</taxon>
        <taxon>Miscanthus</taxon>
    </lineage>
</organism>
<protein>
    <recommendedName>
        <fullName evidence="7">Mediator of RNA polymerase II transcription subunit 14</fullName>
    </recommendedName>
    <alternativeName>
        <fullName evidence="7">Mediator complex subunit 14</fullName>
    </alternativeName>
</protein>
<comment type="subcellular location">
    <subcellularLocation>
        <location evidence="1 7">Nucleus</location>
    </subcellularLocation>
</comment>